<evidence type="ECO:0000313" key="5">
    <source>
        <dbReference type="EMBL" id="MYL63042.1"/>
    </source>
</evidence>
<dbReference type="InterPro" id="IPR045851">
    <property type="entry name" value="AMP-bd_C_sf"/>
</dbReference>
<evidence type="ECO:0000256" key="2">
    <source>
        <dbReference type="ARBA" id="ARBA00022598"/>
    </source>
</evidence>
<dbReference type="CDD" id="cd05917">
    <property type="entry name" value="FACL_like_2"/>
    <property type="match status" value="1"/>
</dbReference>
<feature type="domain" description="AMP-dependent synthetase/ligase" evidence="3">
    <location>
        <begin position="13"/>
        <end position="403"/>
    </location>
</feature>
<reference evidence="5 6" key="1">
    <citation type="submission" date="2019-11" db="EMBL/GenBank/DDBJ databases">
        <title>Genome sequences of 17 halophilic strains isolated from different environments.</title>
        <authorList>
            <person name="Furrow R.E."/>
        </authorList>
    </citation>
    <scope>NUCLEOTIDE SEQUENCE [LARGE SCALE GENOMIC DNA]</scope>
    <source>
        <strain evidence="5 6">22506_14_FS</strain>
    </source>
</reference>
<dbReference type="Gene3D" id="2.30.38.10">
    <property type="entry name" value="Luciferase, Domain 3"/>
    <property type="match status" value="1"/>
</dbReference>
<dbReference type="AlphaFoldDB" id="A0A845EWW7"/>
<evidence type="ECO:0000259" key="3">
    <source>
        <dbReference type="Pfam" id="PF00501"/>
    </source>
</evidence>
<evidence type="ECO:0000256" key="1">
    <source>
        <dbReference type="ARBA" id="ARBA00006432"/>
    </source>
</evidence>
<sequence>MTKLLHETIGAMLERQVHQFGSKEAVVYAKENVRYTFSEFNREVNSVAKSLLDLGVVKGEHIAVWATNVPEWLLLQFATAKIGAVLVTVNTNYQSTELEYVLKQSDATHLFIIDGFKGTSYPKAFLDLTKSGDQVINGKCALHDLPYLKHAIYIGSSPQFSFMSWNEFIQCGKSTSEEELDIRKKELDPHDVINMQYTSGTTGFPKGVMLTHYNILNNGYQIGQCMKLTEEDRLCIPVPFFHCFGCVLGTLAAFSAGATIVPIVEFEANLVLKTVEQEKCTALHGVPTMFIAELNLPEFDTFDLRSLRTGIMAGSPCPIEVMKNVMNKMNMEEITIAYGQTESSPVITQTRTYDPIEYRVNSVGQALPGVEVKIVDPLTSKEVQENQIGELCTRGYHVMKGYYHMPDATKQVIDQDGWLHTGDLAKMNESGYVQITGRLKDMIIRGGENVYPREIEEFLYTHPAVQDVQVIGVPDEKYGEIVVACVQLKENETIIPADILHFCEGKIARYKIPSHIFFVDDYPMTASGKIQKYKLRETAVKWTNLDSKLEK</sequence>
<dbReference type="Pfam" id="PF00501">
    <property type="entry name" value="AMP-binding"/>
    <property type="match status" value="1"/>
</dbReference>
<dbReference type="InterPro" id="IPR025110">
    <property type="entry name" value="AMP-bd_C"/>
</dbReference>
<dbReference type="Gene3D" id="3.40.50.980">
    <property type="match status" value="2"/>
</dbReference>
<dbReference type="FunFam" id="3.30.300.30:FF:000008">
    <property type="entry name" value="2,3-dihydroxybenzoate-AMP ligase"/>
    <property type="match status" value="1"/>
</dbReference>
<dbReference type="PANTHER" id="PTHR43201">
    <property type="entry name" value="ACYL-COA SYNTHETASE"/>
    <property type="match status" value="1"/>
</dbReference>
<dbReference type="Gene3D" id="3.30.300.30">
    <property type="match status" value="1"/>
</dbReference>
<dbReference type="Proteomes" id="UP000447833">
    <property type="component" value="Unassembled WGS sequence"/>
</dbReference>
<dbReference type="InterPro" id="IPR000873">
    <property type="entry name" value="AMP-dep_synth/lig_dom"/>
</dbReference>
<name>A0A845EWW7_9BACL</name>
<feature type="domain" description="AMP-binding enzyme C-terminal" evidence="4">
    <location>
        <begin position="454"/>
        <end position="529"/>
    </location>
</feature>
<evidence type="ECO:0000259" key="4">
    <source>
        <dbReference type="Pfam" id="PF13193"/>
    </source>
</evidence>
<proteinExistence type="inferred from homology"/>
<protein>
    <submittedName>
        <fullName evidence="5">AMP-binding protein</fullName>
    </submittedName>
</protein>
<dbReference type="Pfam" id="PF13193">
    <property type="entry name" value="AMP-binding_C"/>
    <property type="match status" value="1"/>
</dbReference>
<dbReference type="FunFam" id="3.40.50.12780:FF:000003">
    <property type="entry name" value="Long-chain-fatty-acid--CoA ligase FadD"/>
    <property type="match status" value="1"/>
</dbReference>
<dbReference type="RefSeq" id="WP_160918741.1">
    <property type="nucleotide sequence ID" value="NZ_WMEY01000002.1"/>
</dbReference>
<dbReference type="PROSITE" id="PS00455">
    <property type="entry name" value="AMP_BINDING"/>
    <property type="match status" value="1"/>
</dbReference>
<gene>
    <name evidence="5" type="ORF">GLW07_06675</name>
</gene>
<organism evidence="5 6">
    <name type="scientific">Guptibacillus hwajinpoensis</name>
    <dbReference type="NCBI Taxonomy" id="208199"/>
    <lineage>
        <taxon>Bacteria</taxon>
        <taxon>Bacillati</taxon>
        <taxon>Bacillota</taxon>
        <taxon>Bacilli</taxon>
        <taxon>Bacillales</taxon>
        <taxon>Guptibacillaceae</taxon>
        <taxon>Guptibacillus</taxon>
    </lineage>
</organism>
<keyword evidence="2" id="KW-0436">Ligase</keyword>
<dbReference type="SUPFAM" id="SSF56801">
    <property type="entry name" value="Acetyl-CoA synthetase-like"/>
    <property type="match status" value="1"/>
</dbReference>
<dbReference type="GO" id="GO:0006631">
    <property type="term" value="P:fatty acid metabolic process"/>
    <property type="evidence" value="ECO:0007669"/>
    <property type="project" value="TreeGrafter"/>
</dbReference>
<accession>A0A845EWW7</accession>
<dbReference type="PANTHER" id="PTHR43201:SF5">
    <property type="entry name" value="MEDIUM-CHAIN ACYL-COA LIGASE ACSF2, MITOCHONDRIAL"/>
    <property type="match status" value="1"/>
</dbReference>
<evidence type="ECO:0000313" key="6">
    <source>
        <dbReference type="Proteomes" id="UP000447833"/>
    </source>
</evidence>
<dbReference type="InterPro" id="IPR020845">
    <property type="entry name" value="AMP-binding_CS"/>
</dbReference>
<comment type="similarity">
    <text evidence="1">Belongs to the ATP-dependent AMP-binding enzyme family.</text>
</comment>
<comment type="caution">
    <text evidence="5">The sequence shown here is derived from an EMBL/GenBank/DDBJ whole genome shotgun (WGS) entry which is preliminary data.</text>
</comment>
<dbReference type="EMBL" id="WMEY01000002">
    <property type="protein sequence ID" value="MYL63042.1"/>
    <property type="molecule type" value="Genomic_DNA"/>
</dbReference>
<dbReference type="GO" id="GO:0031956">
    <property type="term" value="F:medium-chain fatty acid-CoA ligase activity"/>
    <property type="evidence" value="ECO:0007669"/>
    <property type="project" value="TreeGrafter"/>
</dbReference>